<feature type="domain" description="Ribosomal RNA methyltransferase FtsJ" evidence="1">
    <location>
        <begin position="83"/>
        <end position="282"/>
    </location>
</feature>
<dbReference type="GO" id="GO:0005634">
    <property type="term" value="C:nucleus"/>
    <property type="evidence" value="ECO:0007669"/>
    <property type="project" value="TreeGrafter"/>
</dbReference>
<dbReference type="SUPFAM" id="SSF53335">
    <property type="entry name" value="S-adenosyl-L-methionine-dependent methyltransferases"/>
    <property type="match status" value="1"/>
</dbReference>
<dbReference type="InterPro" id="IPR050851">
    <property type="entry name" value="mRNA_Cap_2O-Ribose_MeTrfase"/>
</dbReference>
<accession>A0A6C0ASN2</accession>
<dbReference type="AlphaFoldDB" id="A0A6C0ASN2"/>
<protein>
    <recommendedName>
        <fullName evidence="1">Ribosomal RNA methyltransferase FtsJ domain-containing protein</fullName>
    </recommendedName>
</protein>
<dbReference type="PANTHER" id="PTHR16121">
    <property type="entry name" value="CAP-SPECIFIC MRNA (NUCLEOSIDE-2'-O-)-METHYLTRANSFERASE 1-RELATED"/>
    <property type="match status" value="1"/>
</dbReference>
<dbReference type="GO" id="GO:0006370">
    <property type="term" value="P:7-methylguanosine mRNA capping"/>
    <property type="evidence" value="ECO:0007669"/>
    <property type="project" value="TreeGrafter"/>
</dbReference>
<dbReference type="InterPro" id="IPR002877">
    <property type="entry name" value="RNA_MeTrfase_FtsJ_dom"/>
</dbReference>
<organism evidence="2">
    <name type="scientific">viral metagenome</name>
    <dbReference type="NCBI Taxonomy" id="1070528"/>
    <lineage>
        <taxon>unclassified sequences</taxon>
        <taxon>metagenomes</taxon>
        <taxon>organismal metagenomes</taxon>
    </lineage>
</organism>
<dbReference type="GO" id="GO:0032259">
    <property type="term" value="P:methylation"/>
    <property type="evidence" value="ECO:0007669"/>
    <property type="project" value="InterPro"/>
</dbReference>
<dbReference type="Pfam" id="PF01728">
    <property type="entry name" value="FtsJ"/>
    <property type="match status" value="1"/>
</dbReference>
<dbReference type="PANTHER" id="PTHR16121:SF0">
    <property type="entry name" value="CAP-SPECIFIC MRNA (NUCLEOSIDE-2'-O-)-METHYLTRANSFERASE 1"/>
    <property type="match status" value="1"/>
</dbReference>
<proteinExistence type="predicted"/>
<evidence type="ECO:0000313" key="2">
    <source>
        <dbReference type="EMBL" id="QHS82772.1"/>
    </source>
</evidence>
<name>A0A6C0ASN2_9ZZZZ</name>
<dbReference type="EMBL" id="MN740805">
    <property type="protein sequence ID" value="QHS82772.1"/>
    <property type="molecule type" value="Genomic_DNA"/>
</dbReference>
<dbReference type="GO" id="GO:0004483">
    <property type="term" value="F:methyltransferase cap1 activity"/>
    <property type="evidence" value="ECO:0007669"/>
    <property type="project" value="UniProtKB-ARBA"/>
</dbReference>
<dbReference type="GO" id="GO:0005737">
    <property type="term" value="C:cytoplasm"/>
    <property type="evidence" value="ECO:0007669"/>
    <property type="project" value="TreeGrafter"/>
</dbReference>
<sequence length="407" mass="47352">MSFFLLQRTSILTYKNIDCIETEDAPCPVISNSLSHYLYDIKEKIDKYERDWDIYKKYTNPYEYIHTMVPMKRKCIAIHKPLSRSYFKMIEMMNIFNLKGNSKPITSFHLAEGPGGFIEALTQIRSCPHDTYIGMTILDEENDPNIPAWKKTTQFLKQNPNVYIETGEDGTGNILSIENLMGVKDKYGSTMDLITADGGFDFSLDFNSQEINITKLLFAQICFAITMQKRGGCFILKIFDCFMQHTVDLLSILSSFYEKVHIMKPYTSRYANSEKYIICKGFLHSSNTPFFSHVCTIFEKAMNAKQHISRFLNIPISHCFLSKLEEYNAIFGQQQIENIYFTISLIENKFKQDKILHLIKVNIQKCISWCTKYNIAYHNLSSISTNIFLDKEVFEPENTILYEEQMV</sequence>
<dbReference type="InterPro" id="IPR029063">
    <property type="entry name" value="SAM-dependent_MTases_sf"/>
</dbReference>
<dbReference type="Gene3D" id="3.40.50.12760">
    <property type="match status" value="1"/>
</dbReference>
<reference evidence="2" key="1">
    <citation type="journal article" date="2020" name="Nature">
        <title>Giant virus diversity and host interactions through global metagenomics.</title>
        <authorList>
            <person name="Schulz F."/>
            <person name="Roux S."/>
            <person name="Paez-Espino D."/>
            <person name="Jungbluth S."/>
            <person name="Walsh D.A."/>
            <person name="Denef V.J."/>
            <person name="McMahon K.D."/>
            <person name="Konstantinidis K.T."/>
            <person name="Eloe-Fadrosh E.A."/>
            <person name="Kyrpides N.C."/>
            <person name="Woyke T."/>
        </authorList>
    </citation>
    <scope>NUCLEOTIDE SEQUENCE</scope>
    <source>
        <strain evidence="2">GVMAG-S-1101171-111</strain>
    </source>
</reference>
<evidence type="ECO:0000259" key="1">
    <source>
        <dbReference type="Pfam" id="PF01728"/>
    </source>
</evidence>